<feature type="domain" description="G-protein coupled receptors family 1 profile" evidence="6">
    <location>
        <begin position="54"/>
        <end position="197"/>
    </location>
</feature>
<evidence type="ECO:0000256" key="1">
    <source>
        <dbReference type="ARBA" id="ARBA00004370"/>
    </source>
</evidence>
<comment type="subcellular location">
    <subcellularLocation>
        <location evidence="1">Membrane</location>
    </subcellularLocation>
</comment>
<evidence type="ECO:0000259" key="6">
    <source>
        <dbReference type="PROSITE" id="PS50262"/>
    </source>
</evidence>
<evidence type="ECO:0000313" key="7">
    <source>
        <dbReference type="EnsemblMetazoa" id="BGLB029574-PA"/>
    </source>
</evidence>
<dbReference type="AlphaFoldDB" id="A0A2C9LCQ2"/>
<keyword evidence="4 5" id="KW-0472">Membrane</keyword>
<dbReference type="SUPFAM" id="SSF81321">
    <property type="entry name" value="Family A G protein-coupled receptor-like"/>
    <property type="match status" value="1"/>
</dbReference>
<name>A0A2C9LCQ2_BIOGL</name>
<evidence type="ECO:0000256" key="3">
    <source>
        <dbReference type="ARBA" id="ARBA00022989"/>
    </source>
</evidence>
<feature type="transmembrane region" description="Helical" evidence="5">
    <location>
        <begin position="112"/>
        <end position="137"/>
    </location>
</feature>
<dbReference type="Gene3D" id="1.20.1070.10">
    <property type="entry name" value="Rhodopsin 7-helix transmembrane proteins"/>
    <property type="match status" value="1"/>
</dbReference>
<dbReference type="GO" id="GO:0004930">
    <property type="term" value="F:G protein-coupled receptor activity"/>
    <property type="evidence" value="ECO:0007669"/>
    <property type="project" value="InterPro"/>
</dbReference>
<dbReference type="PROSITE" id="PS50262">
    <property type="entry name" value="G_PROTEIN_RECEP_F1_2"/>
    <property type="match status" value="1"/>
</dbReference>
<dbReference type="VEuPathDB" id="VectorBase:BGLAX_047974"/>
<evidence type="ECO:0000313" key="8">
    <source>
        <dbReference type="Proteomes" id="UP000076420"/>
    </source>
</evidence>
<protein>
    <recommendedName>
        <fullName evidence="6">G-protein coupled receptors family 1 profile domain-containing protein</fullName>
    </recommendedName>
</protein>
<sequence>MNSSDLLCQVALCKAVVTSLVMASDVASDDQRRLSQIILDLVINFSVCFFGIFSNTIVIVVFTKQGFKDSTAISMTAVSLWDLVKCVAGFMQRLEGPLELVSLALAYSWTNVSLVVCNYLVSFSCYVTSVLAAYVAVERCLCVIIPLKVKWLLTPKVALVICVTISIVVFGCFVIIFGIYDVFLTFDSHFNTTVAIF</sequence>
<dbReference type="GO" id="GO:0016020">
    <property type="term" value="C:membrane"/>
    <property type="evidence" value="ECO:0007669"/>
    <property type="project" value="UniProtKB-SubCell"/>
</dbReference>
<dbReference type="PROSITE" id="PS00237">
    <property type="entry name" value="G_PROTEIN_RECEP_F1_1"/>
    <property type="match status" value="1"/>
</dbReference>
<gene>
    <name evidence="7" type="primary">106060074</name>
</gene>
<evidence type="ECO:0000256" key="4">
    <source>
        <dbReference type="ARBA" id="ARBA00023136"/>
    </source>
</evidence>
<reference evidence="7" key="1">
    <citation type="submission" date="2020-05" db="UniProtKB">
        <authorList>
            <consortium name="EnsemblMetazoa"/>
        </authorList>
    </citation>
    <scope>IDENTIFICATION</scope>
    <source>
        <strain evidence="7">BB02</strain>
    </source>
</reference>
<dbReference type="Proteomes" id="UP000076420">
    <property type="component" value="Unassembled WGS sequence"/>
</dbReference>
<feature type="transmembrane region" description="Helical" evidence="5">
    <location>
        <begin position="39"/>
        <end position="61"/>
    </location>
</feature>
<dbReference type="InterPro" id="IPR017452">
    <property type="entry name" value="GPCR_Rhodpsn_7TM"/>
</dbReference>
<feature type="transmembrane region" description="Helical" evidence="5">
    <location>
        <begin position="157"/>
        <end position="180"/>
    </location>
</feature>
<proteinExistence type="predicted"/>
<keyword evidence="2 5" id="KW-0812">Transmembrane</keyword>
<accession>A0A2C9LCQ2</accession>
<dbReference type="KEGG" id="bgt:106060074"/>
<organism evidence="7 8">
    <name type="scientific">Biomphalaria glabrata</name>
    <name type="common">Bloodfluke planorb</name>
    <name type="synonym">Freshwater snail</name>
    <dbReference type="NCBI Taxonomy" id="6526"/>
    <lineage>
        <taxon>Eukaryota</taxon>
        <taxon>Metazoa</taxon>
        <taxon>Spiralia</taxon>
        <taxon>Lophotrochozoa</taxon>
        <taxon>Mollusca</taxon>
        <taxon>Gastropoda</taxon>
        <taxon>Heterobranchia</taxon>
        <taxon>Euthyneura</taxon>
        <taxon>Panpulmonata</taxon>
        <taxon>Hygrophila</taxon>
        <taxon>Lymnaeoidea</taxon>
        <taxon>Planorbidae</taxon>
        <taxon>Biomphalaria</taxon>
    </lineage>
</organism>
<dbReference type="VEuPathDB" id="VectorBase:BGLB029574"/>
<keyword evidence="3 5" id="KW-1133">Transmembrane helix</keyword>
<dbReference type="InterPro" id="IPR000276">
    <property type="entry name" value="GPCR_Rhodpsn"/>
</dbReference>
<evidence type="ECO:0000256" key="2">
    <source>
        <dbReference type="ARBA" id="ARBA00022692"/>
    </source>
</evidence>
<evidence type="ECO:0000256" key="5">
    <source>
        <dbReference type="SAM" id="Phobius"/>
    </source>
</evidence>
<dbReference type="EnsemblMetazoa" id="BGLB029574-RA">
    <property type="protein sequence ID" value="BGLB029574-PA"/>
    <property type="gene ID" value="BGLB029574"/>
</dbReference>